<evidence type="ECO:0000256" key="7">
    <source>
        <dbReference type="RuleBase" id="RU363032"/>
    </source>
</evidence>
<comment type="subcellular location">
    <subcellularLocation>
        <location evidence="1 7">Cell membrane</location>
        <topology evidence="1 7">Multi-pass membrane protein</topology>
    </subcellularLocation>
</comment>
<organism evidence="9 10">
    <name type="scientific">Alkalibacterium olivapovliticus</name>
    <dbReference type="NCBI Taxonomy" id="99907"/>
    <lineage>
        <taxon>Bacteria</taxon>
        <taxon>Bacillati</taxon>
        <taxon>Bacillota</taxon>
        <taxon>Bacilli</taxon>
        <taxon>Lactobacillales</taxon>
        <taxon>Carnobacteriaceae</taxon>
        <taxon>Alkalibacterium</taxon>
    </lineage>
</organism>
<dbReference type="Gene3D" id="1.10.3720.10">
    <property type="entry name" value="MetI-like"/>
    <property type="match status" value="1"/>
</dbReference>
<dbReference type="RefSeq" id="WP_211295442.1">
    <property type="nucleotide sequence ID" value="NZ_PVTO01000014.1"/>
</dbReference>
<dbReference type="InterPro" id="IPR000515">
    <property type="entry name" value="MetI-like"/>
</dbReference>
<proteinExistence type="inferred from homology"/>
<accession>A0A2T0W670</accession>
<comment type="similarity">
    <text evidence="7">Belongs to the binding-protein-dependent transport system permease family.</text>
</comment>
<keyword evidence="6 7" id="KW-0472">Membrane</keyword>
<feature type="transmembrane region" description="Helical" evidence="7">
    <location>
        <begin position="107"/>
        <end position="127"/>
    </location>
</feature>
<evidence type="ECO:0000256" key="6">
    <source>
        <dbReference type="ARBA" id="ARBA00023136"/>
    </source>
</evidence>
<dbReference type="PANTHER" id="PTHR43744:SF12">
    <property type="entry name" value="ABC TRANSPORTER PERMEASE PROTEIN MG189-RELATED"/>
    <property type="match status" value="1"/>
</dbReference>
<evidence type="ECO:0000256" key="5">
    <source>
        <dbReference type="ARBA" id="ARBA00022989"/>
    </source>
</evidence>
<dbReference type="PANTHER" id="PTHR43744">
    <property type="entry name" value="ABC TRANSPORTER PERMEASE PROTEIN MG189-RELATED-RELATED"/>
    <property type="match status" value="1"/>
</dbReference>
<evidence type="ECO:0000256" key="3">
    <source>
        <dbReference type="ARBA" id="ARBA00022475"/>
    </source>
</evidence>
<dbReference type="CDD" id="cd06261">
    <property type="entry name" value="TM_PBP2"/>
    <property type="match status" value="1"/>
</dbReference>
<evidence type="ECO:0000313" key="10">
    <source>
        <dbReference type="Proteomes" id="UP000238205"/>
    </source>
</evidence>
<keyword evidence="3" id="KW-1003">Cell membrane</keyword>
<dbReference type="GO" id="GO:0005886">
    <property type="term" value="C:plasma membrane"/>
    <property type="evidence" value="ECO:0007669"/>
    <property type="project" value="UniProtKB-SubCell"/>
</dbReference>
<dbReference type="Pfam" id="PF00528">
    <property type="entry name" value="BPD_transp_1"/>
    <property type="match status" value="1"/>
</dbReference>
<name>A0A2T0W670_9LACT</name>
<evidence type="ECO:0000259" key="8">
    <source>
        <dbReference type="PROSITE" id="PS50928"/>
    </source>
</evidence>
<protein>
    <submittedName>
        <fullName evidence="9">Multiple sugar transport system permease protein</fullName>
    </submittedName>
</protein>
<evidence type="ECO:0000256" key="4">
    <source>
        <dbReference type="ARBA" id="ARBA00022692"/>
    </source>
</evidence>
<evidence type="ECO:0000256" key="1">
    <source>
        <dbReference type="ARBA" id="ARBA00004651"/>
    </source>
</evidence>
<reference evidence="9 10" key="1">
    <citation type="submission" date="2018-03" db="EMBL/GenBank/DDBJ databases">
        <title>Genomic Encyclopedia of Archaeal and Bacterial Type Strains, Phase II (KMG-II): from individual species to whole genera.</title>
        <authorList>
            <person name="Goeker M."/>
        </authorList>
    </citation>
    <scope>NUCLEOTIDE SEQUENCE [LARGE SCALE GENOMIC DNA]</scope>
    <source>
        <strain evidence="9 10">DSM 13175</strain>
    </source>
</reference>
<dbReference type="SUPFAM" id="SSF161098">
    <property type="entry name" value="MetI-like"/>
    <property type="match status" value="1"/>
</dbReference>
<dbReference type="InterPro" id="IPR035906">
    <property type="entry name" value="MetI-like_sf"/>
</dbReference>
<dbReference type="AlphaFoldDB" id="A0A2T0W670"/>
<evidence type="ECO:0000256" key="2">
    <source>
        <dbReference type="ARBA" id="ARBA00022448"/>
    </source>
</evidence>
<keyword evidence="10" id="KW-1185">Reference proteome</keyword>
<dbReference type="PROSITE" id="PS50928">
    <property type="entry name" value="ABC_TM1"/>
    <property type="match status" value="1"/>
</dbReference>
<keyword evidence="5 7" id="KW-1133">Transmembrane helix</keyword>
<comment type="caution">
    <text evidence="9">The sequence shown here is derived from an EMBL/GenBank/DDBJ whole genome shotgun (WGS) entry which is preliminary data.</text>
</comment>
<feature type="transmembrane region" description="Helical" evidence="7">
    <location>
        <begin position="211"/>
        <end position="232"/>
    </location>
</feature>
<feature type="transmembrane region" description="Helical" evidence="7">
    <location>
        <begin position="46"/>
        <end position="65"/>
    </location>
</feature>
<dbReference type="EMBL" id="PVTO01000014">
    <property type="protein sequence ID" value="PRY82208.1"/>
    <property type="molecule type" value="Genomic_DNA"/>
</dbReference>
<feature type="transmembrane region" description="Helical" evidence="7">
    <location>
        <begin position="77"/>
        <end position="101"/>
    </location>
</feature>
<keyword evidence="2 7" id="KW-0813">Transport</keyword>
<sequence length="248" mass="28157">MLGTSLKPMEEIVRFPPTIFPETIQWSNYIETVQAFPFFRYMRNTMLITVFVVAGNVLSNSFIAYGFAKISFPGKNILFALVLATMMVPGFVTMIPQYILFTQIGWVGTYLPLIVPSFFGSAFFIFLMRQFYMSISNELVEAAKIDGANHLYIWSRLMLPLTKPALITVGIMSFNGAWNDFLGPLLYITREERYTLQIGLQSFQSQSTTQWNYLMAGATLVMIPTVLLFFFAQKYFIDGMDLTGGTKG</sequence>
<keyword evidence="4 7" id="KW-0812">Transmembrane</keyword>
<feature type="domain" description="ABC transmembrane type-1" evidence="8">
    <location>
        <begin position="42"/>
        <end position="232"/>
    </location>
</feature>
<dbReference type="GO" id="GO:0055085">
    <property type="term" value="P:transmembrane transport"/>
    <property type="evidence" value="ECO:0007669"/>
    <property type="project" value="InterPro"/>
</dbReference>
<gene>
    <name evidence="9" type="ORF">CLV38_1144</name>
</gene>
<evidence type="ECO:0000313" key="9">
    <source>
        <dbReference type="EMBL" id="PRY82208.1"/>
    </source>
</evidence>
<keyword evidence="9" id="KW-0762">Sugar transport</keyword>
<dbReference type="Proteomes" id="UP000238205">
    <property type="component" value="Unassembled WGS sequence"/>
</dbReference>